<dbReference type="Proteomes" id="UP001362999">
    <property type="component" value="Unassembled WGS sequence"/>
</dbReference>
<evidence type="ECO:0000313" key="2">
    <source>
        <dbReference type="Proteomes" id="UP001362999"/>
    </source>
</evidence>
<accession>A0AAV9Z154</accession>
<dbReference type="AlphaFoldDB" id="A0AAV9Z154"/>
<name>A0AAV9Z154_9AGAR</name>
<keyword evidence="2" id="KW-1185">Reference proteome</keyword>
<protein>
    <submittedName>
        <fullName evidence="1">Uncharacterized protein</fullName>
    </submittedName>
</protein>
<sequence length="311" mass="34647">MTDFSVSSLPPPQFFWAMATILPNPFIGPGRLTPHSTASQTQNTTVPYDIWEHTLHNFLLDDYGDRDAIFKAVLTCQAFKAIIQPKIFDHVNLSSQACAILFFRTVVEAPHLASRVKTLQLSFDFDVVSDSCELYVDEFPGGEPYSDSDEPLSELDTEGYEELGPGLLNARRQRDRDDSKIYADEKAAKKLVASATRPTPFSGTPVLCAVEDEPKPIRAFWRSFCSGMPVLSSLTTLSISYNHDDCLFLQRFNRYGDVANTLPPSLRTLHLKPLGQDYIYTSKGVITAGTLDPTISFLVFPLGPDWAIHMA</sequence>
<reference evidence="1 2" key="1">
    <citation type="journal article" date="2024" name="J Genomics">
        <title>Draft genome sequencing and assembly of Favolaschia claudopus CIRM-BRFM 2984 isolated from oak limbs.</title>
        <authorList>
            <person name="Navarro D."/>
            <person name="Drula E."/>
            <person name="Chaduli D."/>
            <person name="Cazenave R."/>
            <person name="Ahrendt S."/>
            <person name="Wang J."/>
            <person name="Lipzen A."/>
            <person name="Daum C."/>
            <person name="Barry K."/>
            <person name="Grigoriev I.V."/>
            <person name="Favel A."/>
            <person name="Rosso M.N."/>
            <person name="Martin F."/>
        </authorList>
    </citation>
    <scope>NUCLEOTIDE SEQUENCE [LARGE SCALE GENOMIC DNA]</scope>
    <source>
        <strain evidence="1 2">CIRM-BRFM 2984</strain>
    </source>
</reference>
<evidence type="ECO:0000313" key="1">
    <source>
        <dbReference type="EMBL" id="KAK6967002.1"/>
    </source>
</evidence>
<dbReference type="EMBL" id="JAWWNJ010000248">
    <property type="protein sequence ID" value="KAK6967002.1"/>
    <property type="molecule type" value="Genomic_DNA"/>
</dbReference>
<gene>
    <name evidence="1" type="ORF">R3P38DRAFT_3245046</name>
</gene>
<proteinExistence type="predicted"/>
<organism evidence="1 2">
    <name type="scientific">Favolaschia claudopus</name>
    <dbReference type="NCBI Taxonomy" id="2862362"/>
    <lineage>
        <taxon>Eukaryota</taxon>
        <taxon>Fungi</taxon>
        <taxon>Dikarya</taxon>
        <taxon>Basidiomycota</taxon>
        <taxon>Agaricomycotina</taxon>
        <taxon>Agaricomycetes</taxon>
        <taxon>Agaricomycetidae</taxon>
        <taxon>Agaricales</taxon>
        <taxon>Marasmiineae</taxon>
        <taxon>Mycenaceae</taxon>
        <taxon>Favolaschia</taxon>
    </lineage>
</organism>
<comment type="caution">
    <text evidence="1">The sequence shown here is derived from an EMBL/GenBank/DDBJ whole genome shotgun (WGS) entry which is preliminary data.</text>
</comment>